<evidence type="ECO:0000313" key="1">
    <source>
        <dbReference type="Proteomes" id="UP000887579"/>
    </source>
</evidence>
<sequence>MQSMLDDLPWIAGDDATQEGARNKIKNLQINVAFPDFIMNNADLDEYHDMLKFDNYDNYFSMLKKLQIFNMYQSYKVLIDGTNVNRKDFLGPPGTVNAWYQPEMNSITIPEGILQQPYFDPAWPASIKFGSLGLIIGHEITHGFDDQGVQWDGDGKLETWMSDSSRAAFADMADCVVDEYGNFTVIKNSSYSPTKINGKQTQGENIADNGGIHAAYNSYRRWIALNGPDPQLPDRTFGQLSHDQLFFLSFAQGWCQPPPSDDALFKQILIDPHSPSKFRIFGTIQNFPAFRDAYNCPINSVYAPQKHCSVWVPKN</sequence>
<evidence type="ECO:0000313" key="2">
    <source>
        <dbReference type="WBParaSite" id="ES5_v2.g17074.t1"/>
    </source>
</evidence>
<accession>A0AC34FJ82</accession>
<organism evidence="1 2">
    <name type="scientific">Panagrolaimus sp. ES5</name>
    <dbReference type="NCBI Taxonomy" id="591445"/>
    <lineage>
        <taxon>Eukaryota</taxon>
        <taxon>Metazoa</taxon>
        <taxon>Ecdysozoa</taxon>
        <taxon>Nematoda</taxon>
        <taxon>Chromadorea</taxon>
        <taxon>Rhabditida</taxon>
        <taxon>Tylenchina</taxon>
        <taxon>Panagrolaimomorpha</taxon>
        <taxon>Panagrolaimoidea</taxon>
        <taxon>Panagrolaimidae</taxon>
        <taxon>Panagrolaimus</taxon>
    </lineage>
</organism>
<protein>
    <submittedName>
        <fullName evidence="2">Peptidase M13 C-terminal domain-containing protein</fullName>
    </submittedName>
</protein>
<proteinExistence type="predicted"/>
<reference evidence="2" key="1">
    <citation type="submission" date="2022-11" db="UniProtKB">
        <authorList>
            <consortium name="WormBaseParasite"/>
        </authorList>
    </citation>
    <scope>IDENTIFICATION</scope>
</reference>
<dbReference type="Proteomes" id="UP000887579">
    <property type="component" value="Unplaced"/>
</dbReference>
<name>A0AC34FJ82_9BILA</name>
<dbReference type="WBParaSite" id="ES5_v2.g17074.t1">
    <property type="protein sequence ID" value="ES5_v2.g17074.t1"/>
    <property type="gene ID" value="ES5_v2.g17074"/>
</dbReference>